<dbReference type="InterPro" id="IPR011066">
    <property type="entry name" value="MscS_channel_C_sf"/>
</dbReference>
<keyword evidence="5 7" id="KW-1133">Transmembrane helix</keyword>
<dbReference type="Gene3D" id="3.30.70.100">
    <property type="match status" value="1"/>
</dbReference>
<feature type="domain" description="Mechanosensitive ion channel MscS" evidence="8">
    <location>
        <begin position="275"/>
        <end position="340"/>
    </location>
</feature>
<accession>A0A851GNL6</accession>
<evidence type="ECO:0000256" key="5">
    <source>
        <dbReference type="ARBA" id="ARBA00022989"/>
    </source>
</evidence>
<dbReference type="PANTHER" id="PTHR30221">
    <property type="entry name" value="SMALL-CONDUCTANCE MECHANOSENSITIVE CHANNEL"/>
    <property type="match status" value="1"/>
</dbReference>
<dbReference type="InterPro" id="IPR045275">
    <property type="entry name" value="MscS_archaea/bacteria_type"/>
</dbReference>
<dbReference type="InterPro" id="IPR023408">
    <property type="entry name" value="MscS_beta-dom_sf"/>
</dbReference>
<evidence type="ECO:0000256" key="6">
    <source>
        <dbReference type="ARBA" id="ARBA00023136"/>
    </source>
</evidence>
<dbReference type="SUPFAM" id="SSF82689">
    <property type="entry name" value="Mechanosensitive channel protein MscS (YggB), C-terminal domain"/>
    <property type="match status" value="1"/>
</dbReference>
<comment type="subcellular location">
    <subcellularLocation>
        <location evidence="1">Cell membrane</location>
        <topology evidence="1">Multi-pass membrane protein</topology>
    </subcellularLocation>
</comment>
<dbReference type="RefSeq" id="WP_178933428.1">
    <property type="nucleotide sequence ID" value="NZ_JACBAZ010000005.1"/>
</dbReference>
<dbReference type="Gene3D" id="1.10.287.1260">
    <property type="match status" value="1"/>
</dbReference>
<dbReference type="Pfam" id="PF21082">
    <property type="entry name" value="MS_channel_3rd"/>
    <property type="match status" value="1"/>
</dbReference>
<evidence type="ECO:0000256" key="7">
    <source>
        <dbReference type="SAM" id="Phobius"/>
    </source>
</evidence>
<organism evidence="10 11">
    <name type="scientific">Oceaniferula marina</name>
    <dbReference type="NCBI Taxonomy" id="2748318"/>
    <lineage>
        <taxon>Bacteria</taxon>
        <taxon>Pseudomonadati</taxon>
        <taxon>Verrucomicrobiota</taxon>
        <taxon>Verrucomicrobiia</taxon>
        <taxon>Verrucomicrobiales</taxon>
        <taxon>Verrucomicrobiaceae</taxon>
        <taxon>Oceaniferula</taxon>
    </lineage>
</organism>
<evidence type="ECO:0000256" key="2">
    <source>
        <dbReference type="ARBA" id="ARBA00008017"/>
    </source>
</evidence>
<comment type="similarity">
    <text evidence="2">Belongs to the MscS (TC 1.A.23) family.</text>
</comment>
<evidence type="ECO:0000313" key="10">
    <source>
        <dbReference type="EMBL" id="NWK56627.1"/>
    </source>
</evidence>
<dbReference type="InterPro" id="IPR010920">
    <property type="entry name" value="LSM_dom_sf"/>
</dbReference>
<dbReference type="Gene3D" id="2.30.30.60">
    <property type="match status" value="1"/>
</dbReference>
<reference evidence="10 11" key="1">
    <citation type="submission" date="2020-07" db="EMBL/GenBank/DDBJ databases">
        <title>Roseicoccus Jingziensis gen. nov., sp. nov., isolated from coastal seawater.</title>
        <authorList>
            <person name="Feng X."/>
        </authorList>
    </citation>
    <scope>NUCLEOTIDE SEQUENCE [LARGE SCALE GENOMIC DNA]</scope>
    <source>
        <strain evidence="10 11">N1E253</strain>
    </source>
</reference>
<evidence type="ECO:0000259" key="8">
    <source>
        <dbReference type="Pfam" id="PF00924"/>
    </source>
</evidence>
<dbReference type="GO" id="GO:0005886">
    <property type="term" value="C:plasma membrane"/>
    <property type="evidence" value="ECO:0007669"/>
    <property type="project" value="UniProtKB-SubCell"/>
</dbReference>
<dbReference type="InterPro" id="IPR011014">
    <property type="entry name" value="MscS_channel_TM-2"/>
</dbReference>
<evidence type="ECO:0000256" key="3">
    <source>
        <dbReference type="ARBA" id="ARBA00022475"/>
    </source>
</evidence>
<feature type="domain" description="Mechanosensitive ion channel MscS C-terminal" evidence="9">
    <location>
        <begin position="347"/>
        <end position="429"/>
    </location>
</feature>
<dbReference type="PANTHER" id="PTHR30221:SF1">
    <property type="entry name" value="SMALL-CONDUCTANCE MECHANOSENSITIVE CHANNEL"/>
    <property type="match status" value="1"/>
</dbReference>
<dbReference type="AlphaFoldDB" id="A0A851GNL6"/>
<evidence type="ECO:0000256" key="1">
    <source>
        <dbReference type="ARBA" id="ARBA00004651"/>
    </source>
</evidence>
<name>A0A851GNL6_9BACT</name>
<keyword evidence="4 7" id="KW-0812">Transmembrane</keyword>
<evidence type="ECO:0000259" key="9">
    <source>
        <dbReference type="Pfam" id="PF21082"/>
    </source>
</evidence>
<comment type="caution">
    <text evidence="10">The sequence shown here is derived from an EMBL/GenBank/DDBJ whole genome shotgun (WGS) entry which is preliminary data.</text>
</comment>
<proteinExistence type="inferred from homology"/>
<evidence type="ECO:0000256" key="4">
    <source>
        <dbReference type="ARBA" id="ARBA00022692"/>
    </source>
</evidence>
<evidence type="ECO:0000313" key="11">
    <source>
        <dbReference type="Proteomes" id="UP000557872"/>
    </source>
</evidence>
<sequence>MNPLSTLHLHMPISKWLRLLTWAFFLLLTPGHAAPDQTNDPAKEKATPPTPLIAFDTPVEQFNSRLRPLSKNDLSNELKAWMRHAQEEISRTSEINVQMQAEGLEQQALEELKQKRTAQHDREYHLYKKVKRIIEAYEAKGGDASAEKQYLAAVSHSRSGANNQGLLSTILEGLSSWINDPEGGIAFVKKLIQAAAILVLFWLIAKLANRFIKKILERQRGLSMMLKQFIERSVKSVVLAIGGLFAIASLGANIGPIIAAMGAGGFIIGFALKETLGNFASGLMVMFYQPFDVDHFVEVNGKSGTVQKMSLVSTTLLTPDNKELIIPNNSVWGNTIINYSSQDLRRVDLVFGISYSDDIQKAVSLLNETTQSHSKILQNPEPEIAVDALADSSVNLICRPWVKSKDYWAVYRELMWKVKDRFDQENISIPFPQRDIHIQPNEPESTQE</sequence>
<dbReference type="EMBL" id="JACBAZ010000005">
    <property type="protein sequence ID" value="NWK56627.1"/>
    <property type="molecule type" value="Genomic_DNA"/>
</dbReference>
<keyword evidence="6 7" id="KW-0472">Membrane</keyword>
<dbReference type="InterPro" id="IPR049278">
    <property type="entry name" value="MS_channel_C"/>
</dbReference>
<protein>
    <submittedName>
        <fullName evidence="10">Mechanosensitive ion channel family protein</fullName>
    </submittedName>
</protein>
<dbReference type="InterPro" id="IPR006685">
    <property type="entry name" value="MscS_channel_2nd"/>
</dbReference>
<feature type="transmembrane region" description="Helical" evidence="7">
    <location>
        <begin position="229"/>
        <end position="248"/>
    </location>
</feature>
<dbReference type="SUPFAM" id="SSF82861">
    <property type="entry name" value="Mechanosensitive channel protein MscS (YggB), transmembrane region"/>
    <property type="match status" value="1"/>
</dbReference>
<dbReference type="Pfam" id="PF00924">
    <property type="entry name" value="MS_channel_2nd"/>
    <property type="match status" value="1"/>
</dbReference>
<feature type="transmembrane region" description="Helical" evidence="7">
    <location>
        <begin position="191"/>
        <end position="208"/>
    </location>
</feature>
<keyword evidence="3" id="KW-1003">Cell membrane</keyword>
<gene>
    <name evidence="10" type="ORF">HW115_13475</name>
</gene>
<dbReference type="Proteomes" id="UP000557872">
    <property type="component" value="Unassembled WGS sequence"/>
</dbReference>
<keyword evidence="11" id="KW-1185">Reference proteome</keyword>
<dbReference type="GO" id="GO:0008381">
    <property type="term" value="F:mechanosensitive monoatomic ion channel activity"/>
    <property type="evidence" value="ECO:0007669"/>
    <property type="project" value="InterPro"/>
</dbReference>
<dbReference type="SUPFAM" id="SSF50182">
    <property type="entry name" value="Sm-like ribonucleoproteins"/>
    <property type="match status" value="1"/>
</dbReference>